<accession>A0A6C0JV81</accession>
<dbReference type="AlphaFoldDB" id="A0A6C0JV81"/>
<name>A0A6C0JV81_9ZZZZ</name>
<protein>
    <submittedName>
        <fullName evidence="1">Uncharacterized protein</fullName>
    </submittedName>
</protein>
<reference evidence="1" key="1">
    <citation type="journal article" date="2020" name="Nature">
        <title>Giant virus diversity and host interactions through global metagenomics.</title>
        <authorList>
            <person name="Schulz F."/>
            <person name="Roux S."/>
            <person name="Paez-Espino D."/>
            <person name="Jungbluth S."/>
            <person name="Walsh D.A."/>
            <person name="Denef V.J."/>
            <person name="McMahon K.D."/>
            <person name="Konstantinidis K.T."/>
            <person name="Eloe-Fadrosh E.A."/>
            <person name="Kyrpides N.C."/>
            <person name="Woyke T."/>
        </authorList>
    </citation>
    <scope>NUCLEOTIDE SEQUENCE</scope>
    <source>
        <strain evidence="1">GVMAG-S-1064190-84</strain>
    </source>
</reference>
<evidence type="ECO:0000313" key="1">
    <source>
        <dbReference type="EMBL" id="QHU08831.1"/>
    </source>
</evidence>
<organism evidence="1">
    <name type="scientific">viral metagenome</name>
    <dbReference type="NCBI Taxonomy" id="1070528"/>
    <lineage>
        <taxon>unclassified sequences</taxon>
        <taxon>metagenomes</taxon>
        <taxon>organismal metagenomes</taxon>
    </lineage>
</organism>
<dbReference type="EMBL" id="MN740699">
    <property type="protein sequence ID" value="QHU08831.1"/>
    <property type="molecule type" value="Genomic_DNA"/>
</dbReference>
<sequence length="68" mass="7946">MRNIKEIVSFIREKLAQGYTYDFLCDFAQKMPERKGFVITDDAILMYVAEGVIIYSYGSIEYYLNADD</sequence>
<proteinExistence type="predicted"/>